<evidence type="ECO:0000256" key="1">
    <source>
        <dbReference type="SAM" id="MobiDB-lite"/>
    </source>
</evidence>
<name>A0ABD3GGL6_9MARC</name>
<dbReference type="AlphaFoldDB" id="A0ABD3GGL6"/>
<organism evidence="2 3">
    <name type="scientific">Riccia sorocarpa</name>
    <dbReference type="NCBI Taxonomy" id="122646"/>
    <lineage>
        <taxon>Eukaryota</taxon>
        <taxon>Viridiplantae</taxon>
        <taxon>Streptophyta</taxon>
        <taxon>Embryophyta</taxon>
        <taxon>Marchantiophyta</taxon>
        <taxon>Marchantiopsida</taxon>
        <taxon>Marchantiidae</taxon>
        <taxon>Marchantiales</taxon>
        <taxon>Ricciaceae</taxon>
        <taxon>Riccia</taxon>
    </lineage>
</organism>
<sequence>MASCVTFGSSMLAAPAAVNLSSSRSVTFNNGGLRVNSFAAQKMRPGSLCIRAERDPRKPDDENLVDKVKNAVADIQMKAQEIMPGSNADNQPTVGSPGRKPGKGRQGQPEHKSSTGGITQAAYDAAEKTAVVFDGVRENVMEKLQDDGRDLKSKTGDVAYGAHRNANHVPSDAKERNIKEQSEYTKNL</sequence>
<proteinExistence type="predicted"/>
<gene>
    <name evidence="2" type="ORF">R1sor_020668</name>
</gene>
<feature type="compositionally biased region" description="Basic and acidic residues" evidence="1">
    <location>
        <begin position="171"/>
        <end position="188"/>
    </location>
</feature>
<feature type="region of interest" description="Disordered" evidence="1">
    <location>
        <begin position="144"/>
        <end position="188"/>
    </location>
</feature>
<dbReference type="Proteomes" id="UP001633002">
    <property type="component" value="Unassembled WGS sequence"/>
</dbReference>
<reference evidence="2 3" key="1">
    <citation type="submission" date="2024-09" db="EMBL/GenBank/DDBJ databases">
        <title>Chromosome-scale assembly of Riccia sorocarpa.</title>
        <authorList>
            <person name="Paukszto L."/>
        </authorList>
    </citation>
    <scope>NUCLEOTIDE SEQUENCE [LARGE SCALE GENOMIC DNA]</scope>
    <source>
        <strain evidence="2">LP-2024</strain>
        <tissue evidence="2">Aerial parts of the thallus</tissue>
    </source>
</reference>
<evidence type="ECO:0000313" key="2">
    <source>
        <dbReference type="EMBL" id="KAL3677712.1"/>
    </source>
</evidence>
<keyword evidence="3" id="KW-1185">Reference proteome</keyword>
<dbReference type="EMBL" id="JBJQOH010000007">
    <property type="protein sequence ID" value="KAL3677712.1"/>
    <property type="molecule type" value="Genomic_DNA"/>
</dbReference>
<evidence type="ECO:0000313" key="3">
    <source>
        <dbReference type="Proteomes" id="UP001633002"/>
    </source>
</evidence>
<feature type="region of interest" description="Disordered" evidence="1">
    <location>
        <begin position="80"/>
        <end position="122"/>
    </location>
</feature>
<accession>A0ABD3GGL6</accession>
<protein>
    <submittedName>
        <fullName evidence="2">Uncharacterized protein</fullName>
    </submittedName>
</protein>
<feature type="compositionally biased region" description="Basic and acidic residues" evidence="1">
    <location>
        <begin position="144"/>
        <end position="155"/>
    </location>
</feature>
<comment type="caution">
    <text evidence="2">The sequence shown here is derived from an EMBL/GenBank/DDBJ whole genome shotgun (WGS) entry which is preliminary data.</text>
</comment>